<name>A0A5J9T248_9POAL</name>
<dbReference type="OrthoDB" id="1894463at2759"/>
<comment type="caution">
    <text evidence="2">The sequence shown here is derived from an EMBL/GenBank/DDBJ whole genome shotgun (WGS) entry which is preliminary data.</text>
</comment>
<dbReference type="InterPro" id="IPR050796">
    <property type="entry name" value="SCF_F-box_component"/>
</dbReference>
<reference evidence="2 3" key="1">
    <citation type="journal article" date="2019" name="Sci. Rep.">
        <title>A high-quality genome of Eragrostis curvula grass provides insights into Poaceae evolution and supports new strategies to enhance forage quality.</title>
        <authorList>
            <person name="Carballo J."/>
            <person name="Santos B.A.C.M."/>
            <person name="Zappacosta D."/>
            <person name="Garbus I."/>
            <person name="Selva J.P."/>
            <person name="Gallo C.A."/>
            <person name="Diaz A."/>
            <person name="Albertini E."/>
            <person name="Caccamo M."/>
            <person name="Echenique V."/>
        </authorList>
    </citation>
    <scope>NUCLEOTIDE SEQUENCE [LARGE SCALE GENOMIC DNA]</scope>
    <source>
        <strain evidence="3">cv. Victoria</strain>
        <tissue evidence="2">Leaf</tissue>
    </source>
</reference>
<dbReference type="EMBL" id="RWGY01000051">
    <property type="protein sequence ID" value="TVU05354.1"/>
    <property type="molecule type" value="Genomic_DNA"/>
</dbReference>
<dbReference type="PROSITE" id="PS50181">
    <property type="entry name" value="FBOX"/>
    <property type="match status" value="1"/>
</dbReference>
<dbReference type="Gramene" id="TVU05354">
    <property type="protein sequence ID" value="TVU05354"/>
    <property type="gene ID" value="EJB05_48513"/>
</dbReference>
<dbReference type="Proteomes" id="UP000324897">
    <property type="component" value="Unassembled WGS sequence"/>
</dbReference>
<dbReference type="PANTHER" id="PTHR31672">
    <property type="entry name" value="BNACNNG10540D PROTEIN"/>
    <property type="match status" value="1"/>
</dbReference>
<sequence length="443" mass="48595">MDGQIWNLPTDAFAEILLRLPPSARRRVRLVCRHWRDVVDERFTSPHTQPMALAYVKTSTWGSAYVIEDLAEGRCRELWTSGVGRRFNTVMVGTCNGLLCLCDNNKPAGGAIYLINPVTGETLAVPRLPSSGHWASYVEHWRTYSESFAYGWHQTYSFAYLPVTGRYKFLHLPFHCDRTGGFNAVKVLTLGDAAAWRDVPCPGASCRLDAGIVCVGGAAYWVTKGAETVMAFDLEDESVASTGPIPVPPAGQSFLCHLTEAQGKLGLAISADNPAPVKTEVCVSVLQEPAAIKTLAICLDPDVSDTVSFVCLGVLCMQIWVLGGGRDQQASWVRWCSVQVHGVPQRLARPHFAHGKYVLTTDIARSRYCGLKELFVHRVRDAGRLLSGEVRSVRIMEPGTAVSGMGDAGVIHGTFAYVETTESLSDYRLKRTPAVRRGRPLKQ</sequence>
<evidence type="ECO:0000313" key="2">
    <source>
        <dbReference type="EMBL" id="TVU05354.1"/>
    </source>
</evidence>
<dbReference type="AlphaFoldDB" id="A0A5J9T248"/>
<gene>
    <name evidence="2" type="ORF">EJB05_48513</name>
</gene>
<dbReference type="Gene3D" id="1.20.1280.50">
    <property type="match status" value="1"/>
</dbReference>
<keyword evidence="3" id="KW-1185">Reference proteome</keyword>
<dbReference type="InterPro" id="IPR001810">
    <property type="entry name" value="F-box_dom"/>
</dbReference>
<dbReference type="NCBIfam" id="TIGR01640">
    <property type="entry name" value="F_box_assoc_1"/>
    <property type="match status" value="1"/>
</dbReference>
<evidence type="ECO:0000259" key="1">
    <source>
        <dbReference type="PROSITE" id="PS50181"/>
    </source>
</evidence>
<dbReference type="SUPFAM" id="SSF81383">
    <property type="entry name" value="F-box domain"/>
    <property type="match status" value="1"/>
</dbReference>
<feature type="non-terminal residue" evidence="2">
    <location>
        <position position="1"/>
    </location>
</feature>
<dbReference type="PANTHER" id="PTHR31672:SF13">
    <property type="entry name" value="F-BOX PROTEIN CPR30-LIKE"/>
    <property type="match status" value="1"/>
</dbReference>
<accession>A0A5J9T248</accession>
<dbReference type="Pfam" id="PF08268">
    <property type="entry name" value="FBA_3"/>
    <property type="match status" value="1"/>
</dbReference>
<protein>
    <recommendedName>
        <fullName evidence="1">F-box domain-containing protein</fullName>
    </recommendedName>
</protein>
<dbReference type="Pfam" id="PF00646">
    <property type="entry name" value="F-box"/>
    <property type="match status" value="1"/>
</dbReference>
<dbReference type="InterPro" id="IPR013187">
    <property type="entry name" value="F-box-assoc_dom_typ3"/>
</dbReference>
<evidence type="ECO:0000313" key="3">
    <source>
        <dbReference type="Proteomes" id="UP000324897"/>
    </source>
</evidence>
<feature type="domain" description="F-box" evidence="1">
    <location>
        <begin position="2"/>
        <end position="51"/>
    </location>
</feature>
<proteinExistence type="predicted"/>
<dbReference type="InterPro" id="IPR036047">
    <property type="entry name" value="F-box-like_dom_sf"/>
</dbReference>
<dbReference type="InterPro" id="IPR017451">
    <property type="entry name" value="F-box-assoc_interact_dom"/>
</dbReference>
<dbReference type="SMART" id="SM00256">
    <property type="entry name" value="FBOX"/>
    <property type="match status" value="1"/>
</dbReference>
<organism evidence="2 3">
    <name type="scientific">Eragrostis curvula</name>
    <name type="common">weeping love grass</name>
    <dbReference type="NCBI Taxonomy" id="38414"/>
    <lineage>
        <taxon>Eukaryota</taxon>
        <taxon>Viridiplantae</taxon>
        <taxon>Streptophyta</taxon>
        <taxon>Embryophyta</taxon>
        <taxon>Tracheophyta</taxon>
        <taxon>Spermatophyta</taxon>
        <taxon>Magnoliopsida</taxon>
        <taxon>Liliopsida</taxon>
        <taxon>Poales</taxon>
        <taxon>Poaceae</taxon>
        <taxon>PACMAD clade</taxon>
        <taxon>Chloridoideae</taxon>
        <taxon>Eragrostideae</taxon>
        <taxon>Eragrostidinae</taxon>
        <taxon>Eragrostis</taxon>
    </lineage>
</organism>